<organism evidence="1 2">
    <name type="scientific">Canavalia gladiata</name>
    <name type="common">Sword bean</name>
    <name type="synonym">Dolichos gladiatus</name>
    <dbReference type="NCBI Taxonomy" id="3824"/>
    <lineage>
        <taxon>Eukaryota</taxon>
        <taxon>Viridiplantae</taxon>
        <taxon>Streptophyta</taxon>
        <taxon>Embryophyta</taxon>
        <taxon>Tracheophyta</taxon>
        <taxon>Spermatophyta</taxon>
        <taxon>Magnoliopsida</taxon>
        <taxon>eudicotyledons</taxon>
        <taxon>Gunneridae</taxon>
        <taxon>Pentapetalae</taxon>
        <taxon>rosids</taxon>
        <taxon>fabids</taxon>
        <taxon>Fabales</taxon>
        <taxon>Fabaceae</taxon>
        <taxon>Papilionoideae</taxon>
        <taxon>50 kb inversion clade</taxon>
        <taxon>NPAAA clade</taxon>
        <taxon>indigoferoid/millettioid clade</taxon>
        <taxon>Phaseoleae</taxon>
        <taxon>Canavalia</taxon>
    </lineage>
</organism>
<comment type="caution">
    <text evidence="1">The sequence shown here is derived from an EMBL/GenBank/DDBJ whole genome shotgun (WGS) entry which is preliminary data.</text>
</comment>
<reference evidence="1 2" key="1">
    <citation type="submission" date="2024-01" db="EMBL/GenBank/DDBJ databases">
        <title>The genomes of 5 underutilized Papilionoideae crops provide insights into root nodulation and disease resistanc.</title>
        <authorList>
            <person name="Jiang F."/>
        </authorList>
    </citation>
    <scope>NUCLEOTIDE SEQUENCE [LARGE SCALE GENOMIC DNA]</scope>
    <source>
        <strain evidence="1">LVBAO_FW01</strain>
        <tissue evidence="1">Leaves</tissue>
    </source>
</reference>
<name>A0AAN9PQY7_CANGL</name>
<sequence length="171" mass="19321">MHGVLECICLIPSSKANLSIETKARLMDENLRPSPELPYVSIGARGSTPVAIATNGHVLRGKDTNKIPVQKRILNSVRKLSRIRASKTIRTEILFPCKISRIKADLARTIGTPILFLQEIQTPTDMHPICLLPGAMVYKRRRLCKHPELMRYVDMIESRGEPKRNVMREAL</sequence>
<gene>
    <name evidence="1" type="ORF">VNO77_42376</name>
</gene>
<protein>
    <submittedName>
        <fullName evidence="1">Uncharacterized protein</fullName>
    </submittedName>
</protein>
<proteinExistence type="predicted"/>
<evidence type="ECO:0000313" key="1">
    <source>
        <dbReference type="EMBL" id="KAK7308750.1"/>
    </source>
</evidence>
<dbReference type="EMBL" id="JAYMYQ010000010">
    <property type="protein sequence ID" value="KAK7308750.1"/>
    <property type="molecule type" value="Genomic_DNA"/>
</dbReference>
<keyword evidence="2" id="KW-1185">Reference proteome</keyword>
<dbReference type="Proteomes" id="UP001367508">
    <property type="component" value="Unassembled WGS sequence"/>
</dbReference>
<accession>A0AAN9PQY7</accession>
<dbReference type="AlphaFoldDB" id="A0AAN9PQY7"/>
<evidence type="ECO:0000313" key="2">
    <source>
        <dbReference type="Proteomes" id="UP001367508"/>
    </source>
</evidence>